<dbReference type="Proteomes" id="UP000232688">
    <property type="component" value="Unassembled WGS sequence"/>
</dbReference>
<comment type="caution">
    <text evidence="1">The sequence shown here is derived from an EMBL/GenBank/DDBJ whole genome shotgun (WGS) entry which is preliminary data.</text>
</comment>
<organism evidence="1 2">
    <name type="scientific">Rhizophagus irregularis</name>
    <dbReference type="NCBI Taxonomy" id="588596"/>
    <lineage>
        <taxon>Eukaryota</taxon>
        <taxon>Fungi</taxon>
        <taxon>Fungi incertae sedis</taxon>
        <taxon>Mucoromycota</taxon>
        <taxon>Glomeromycotina</taxon>
        <taxon>Glomeromycetes</taxon>
        <taxon>Glomerales</taxon>
        <taxon>Glomeraceae</taxon>
        <taxon>Rhizophagus</taxon>
    </lineage>
</organism>
<dbReference type="AlphaFoldDB" id="A0A2N0QXF3"/>
<dbReference type="EMBL" id="LLXH01002442">
    <property type="protein sequence ID" value="PKC55742.1"/>
    <property type="molecule type" value="Genomic_DNA"/>
</dbReference>
<proteinExistence type="predicted"/>
<name>A0A2N0QXF3_9GLOM</name>
<accession>A0A2N0QXF3</accession>
<evidence type="ECO:0000313" key="2">
    <source>
        <dbReference type="Proteomes" id="UP000232688"/>
    </source>
</evidence>
<reference evidence="1 2" key="1">
    <citation type="submission" date="2017-10" db="EMBL/GenBank/DDBJ databases">
        <title>Extensive intraspecific genome diversity in a model arbuscular mycorrhizal fungus.</title>
        <authorList>
            <person name="Chen E.C.H."/>
            <person name="Morin E."/>
            <person name="Baudet D."/>
            <person name="Noel J."/>
            <person name="Ndikumana S."/>
            <person name="Charron P."/>
            <person name="St-Onge C."/>
            <person name="Giorgi J."/>
            <person name="Grigoriev I.V."/>
            <person name="Roux C."/>
            <person name="Martin F.M."/>
            <person name="Corradi N."/>
        </authorList>
    </citation>
    <scope>NUCLEOTIDE SEQUENCE [LARGE SCALE GENOMIC DNA]</scope>
    <source>
        <strain evidence="1 2">A1</strain>
    </source>
</reference>
<gene>
    <name evidence="1" type="ORF">RhiirA1_446750</name>
</gene>
<sequence length="118" mass="14285">MKPTSKRGKSTPKKRKKLTYELVVPWVKKLEQIDSLNRSKHGELSINFREYFMSFCKRIEIEVITKISLDFPFFKLFYFLIGLCKRKFLVRENGMIFTFFWKFQKISVQLRVIEFNSV</sequence>
<dbReference type="VEuPathDB" id="FungiDB:RhiirA1_446750"/>
<reference evidence="1 2" key="2">
    <citation type="submission" date="2017-10" db="EMBL/GenBank/DDBJ databases">
        <title>Genome analyses suggest a sexual origin of heterokaryosis in a supposedly ancient asexual fungus.</title>
        <authorList>
            <person name="Corradi N."/>
            <person name="Sedzielewska K."/>
            <person name="Noel J."/>
            <person name="Charron P."/>
            <person name="Farinelli L."/>
            <person name="Marton T."/>
            <person name="Kruger M."/>
            <person name="Pelin A."/>
            <person name="Brachmann A."/>
            <person name="Corradi N."/>
        </authorList>
    </citation>
    <scope>NUCLEOTIDE SEQUENCE [LARGE SCALE GENOMIC DNA]</scope>
    <source>
        <strain evidence="1 2">A1</strain>
    </source>
</reference>
<protein>
    <submittedName>
        <fullName evidence="1">Uncharacterized protein</fullName>
    </submittedName>
</protein>
<evidence type="ECO:0000313" key="1">
    <source>
        <dbReference type="EMBL" id="PKC55742.1"/>
    </source>
</evidence>